<dbReference type="RefSeq" id="WP_145436149.1">
    <property type="nucleotide sequence ID" value="NZ_CP036339.1"/>
</dbReference>
<evidence type="ECO:0000259" key="2">
    <source>
        <dbReference type="Pfam" id="PF07589"/>
    </source>
</evidence>
<sequence precursor="true">MRVSACSLRALALSAMAIACSAGAAGAASYTESVDGDLSGVAASPTPWALGVGANPLTGTAGTNFNTGAGDYDLVSFTLPAGLRLDSITVTNYQNVDPFALAFFGLQAGTPWLDGFGFNITGTFLMGWAHLDSSMGGVDLLAKIQDHANDPPFAIPLSSGTYTLLIQDIDTTFDYTLTFNASAVPEPSSLALAAVGAIAGARIGVRRRAVVRCE</sequence>
<dbReference type="Pfam" id="PF07589">
    <property type="entry name" value="PEP-CTERM"/>
    <property type="match status" value="1"/>
</dbReference>
<accession>A0A517U6N5</accession>
<dbReference type="PROSITE" id="PS51257">
    <property type="entry name" value="PROKAR_LIPOPROTEIN"/>
    <property type="match status" value="1"/>
</dbReference>
<dbReference type="OrthoDB" id="474992at2"/>
<reference evidence="3 4" key="1">
    <citation type="submission" date="2019-02" db="EMBL/GenBank/DDBJ databases">
        <title>Deep-cultivation of Planctomycetes and their phenomic and genomic characterization uncovers novel biology.</title>
        <authorList>
            <person name="Wiegand S."/>
            <person name="Jogler M."/>
            <person name="Boedeker C."/>
            <person name="Pinto D."/>
            <person name="Vollmers J."/>
            <person name="Rivas-Marin E."/>
            <person name="Kohn T."/>
            <person name="Peeters S.H."/>
            <person name="Heuer A."/>
            <person name="Rast P."/>
            <person name="Oberbeckmann S."/>
            <person name="Bunk B."/>
            <person name="Jeske O."/>
            <person name="Meyerdierks A."/>
            <person name="Storesund J.E."/>
            <person name="Kallscheuer N."/>
            <person name="Luecker S."/>
            <person name="Lage O.M."/>
            <person name="Pohl T."/>
            <person name="Merkel B.J."/>
            <person name="Hornburger P."/>
            <person name="Mueller R.-W."/>
            <person name="Bruemmer F."/>
            <person name="Labrenz M."/>
            <person name="Spormann A.M."/>
            <person name="Op den Camp H."/>
            <person name="Overmann J."/>
            <person name="Amann R."/>
            <person name="Jetten M.S.M."/>
            <person name="Mascher T."/>
            <person name="Medema M.H."/>
            <person name="Devos D.P."/>
            <person name="Kaster A.-K."/>
            <person name="Ovreas L."/>
            <person name="Rohde M."/>
            <person name="Galperin M.Y."/>
            <person name="Jogler C."/>
        </authorList>
    </citation>
    <scope>NUCLEOTIDE SEQUENCE [LARGE SCALE GENOMIC DNA]</scope>
    <source>
        <strain evidence="3 4">I41</strain>
    </source>
</reference>
<evidence type="ECO:0000313" key="3">
    <source>
        <dbReference type="EMBL" id="QDT76292.1"/>
    </source>
</evidence>
<keyword evidence="4" id="KW-1185">Reference proteome</keyword>
<evidence type="ECO:0000313" key="4">
    <source>
        <dbReference type="Proteomes" id="UP000317909"/>
    </source>
</evidence>
<dbReference type="KEGG" id="llh:I41_55420"/>
<organism evidence="3 4">
    <name type="scientific">Lacipirellula limnantheis</name>
    <dbReference type="NCBI Taxonomy" id="2528024"/>
    <lineage>
        <taxon>Bacteria</taxon>
        <taxon>Pseudomonadati</taxon>
        <taxon>Planctomycetota</taxon>
        <taxon>Planctomycetia</taxon>
        <taxon>Pirellulales</taxon>
        <taxon>Lacipirellulaceae</taxon>
        <taxon>Lacipirellula</taxon>
    </lineage>
</organism>
<dbReference type="AlphaFoldDB" id="A0A517U6N5"/>
<feature type="chain" id="PRO_5022134805" description="Ice-binding protein C-terminal domain-containing protein" evidence="1">
    <location>
        <begin position="25"/>
        <end position="214"/>
    </location>
</feature>
<gene>
    <name evidence="3" type="ORF">I41_55420</name>
</gene>
<dbReference type="EMBL" id="CP036339">
    <property type="protein sequence ID" value="QDT76292.1"/>
    <property type="molecule type" value="Genomic_DNA"/>
</dbReference>
<protein>
    <recommendedName>
        <fullName evidence="2">Ice-binding protein C-terminal domain-containing protein</fullName>
    </recommendedName>
</protein>
<feature type="domain" description="Ice-binding protein C-terminal" evidence="2">
    <location>
        <begin position="183"/>
        <end position="208"/>
    </location>
</feature>
<dbReference type="Proteomes" id="UP000317909">
    <property type="component" value="Chromosome"/>
</dbReference>
<keyword evidence="1" id="KW-0732">Signal</keyword>
<dbReference type="InterPro" id="IPR013424">
    <property type="entry name" value="Ice-binding_C"/>
</dbReference>
<evidence type="ECO:0000256" key="1">
    <source>
        <dbReference type="SAM" id="SignalP"/>
    </source>
</evidence>
<proteinExistence type="predicted"/>
<feature type="signal peptide" evidence="1">
    <location>
        <begin position="1"/>
        <end position="24"/>
    </location>
</feature>
<name>A0A517U6N5_9BACT</name>